<proteinExistence type="predicted"/>
<sequence length="197" mass="22541">MLAVLDLLLTGLEELTEEQLKTFQSHLTTVQLLGFPPIPERQLENVDRQVTVDQMVKRYDPEGAVEITVEILREMNQHDLAKKLQRDHRGKKRKKITPPVGNAAGTKPNVSYLLLGTLAELVSEELKLFQWHLIHGVEGFTSIPRGQLEDANRLVTVDRMVQQYHEDGAVKITLEILRKMDQNKMADELEKKFPNNV</sequence>
<evidence type="ECO:0000313" key="7">
    <source>
        <dbReference type="Proteomes" id="UP000694395"/>
    </source>
</evidence>
<feature type="compositionally biased region" description="Basic residues" evidence="4">
    <location>
        <begin position="85"/>
        <end position="96"/>
    </location>
</feature>
<keyword evidence="7" id="KW-1185">Reference proteome</keyword>
<dbReference type="Proteomes" id="UP000694395">
    <property type="component" value="Chromosome 17"/>
</dbReference>
<feature type="region of interest" description="Disordered" evidence="4">
    <location>
        <begin position="83"/>
        <end position="103"/>
    </location>
</feature>
<dbReference type="GeneTree" id="ENSGT00980000199741"/>
<dbReference type="PROSITE" id="PS50824">
    <property type="entry name" value="DAPIN"/>
    <property type="match status" value="2"/>
</dbReference>
<evidence type="ECO:0000256" key="3">
    <source>
        <dbReference type="ARBA" id="ARBA00022737"/>
    </source>
</evidence>
<protein>
    <recommendedName>
        <fullName evidence="5">Pyrin domain-containing protein</fullName>
    </recommendedName>
</protein>
<feature type="domain" description="Pyrin" evidence="5">
    <location>
        <begin position="6"/>
        <end position="90"/>
    </location>
</feature>
<dbReference type="Ensembl" id="ENSOMYT00000087746.2">
    <property type="protein sequence ID" value="ENSOMYP00000080507.2"/>
    <property type="gene ID" value="ENSOMYG00000037285.2"/>
</dbReference>
<evidence type="ECO:0000256" key="4">
    <source>
        <dbReference type="SAM" id="MobiDB-lite"/>
    </source>
</evidence>
<reference evidence="6" key="2">
    <citation type="submission" date="2025-08" db="UniProtKB">
        <authorList>
            <consortium name="Ensembl"/>
        </authorList>
    </citation>
    <scope>IDENTIFICATION</scope>
</reference>
<comment type="subcellular location">
    <subcellularLocation>
        <location evidence="1">Cytoplasm</location>
    </subcellularLocation>
</comment>
<dbReference type="InterPro" id="IPR050637">
    <property type="entry name" value="NLRP_innate_immun_reg"/>
</dbReference>
<keyword evidence="3" id="KW-0677">Repeat</keyword>
<dbReference type="Gene3D" id="1.10.533.10">
    <property type="entry name" value="Death Domain, Fas"/>
    <property type="match status" value="2"/>
</dbReference>
<dbReference type="Pfam" id="PF02758">
    <property type="entry name" value="PYRIN"/>
    <property type="match status" value="2"/>
</dbReference>
<dbReference type="CDD" id="cd08321">
    <property type="entry name" value="Pyrin_ASC-like"/>
    <property type="match status" value="2"/>
</dbReference>
<reference evidence="6" key="3">
    <citation type="submission" date="2025-09" db="UniProtKB">
        <authorList>
            <consortium name="Ensembl"/>
        </authorList>
    </citation>
    <scope>IDENTIFICATION</scope>
</reference>
<dbReference type="SUPFAM" id="SSF47986">
    <property type="entry name" value="DEATH domain"/>
    <property type="match status" value="2"/>
</dbReference>
<dbReference type="SMART" id="SM01289">
    <property type="entry name" value="PYRIN"/>
    <property type="match status" value="2"/>
</dbReference>
<dbReference type="PANTHER" id="PTHR45690:SF19">
    <property type="entry name" value="NACHT, LRR AND PYD DOMAINS-CONTAINING PROTEIN 3"/>
    <property type="match status" value="1"/>
</dbReference>
<evidence type="ECO:0000313" key="6">
    <source>
        <dbReference type="Ensembl" id="ENSOMYP00000080507.2"/>
    </source>
</evidence>
<organism evidence="6 7">
    <name type="scientific">Oncorhynchus mykiss</name>
    <name type="common">Rainbow trout</name>
    <name type="synonym">Salmo gairdneri</name>
    <dbReference type="NCBI Taxonomy" id="8022"/>
    <lineage>
        <taxon>Eukaryota</taxon>
        <taxon>Metazoa</taxon>
        <taxon>Chordata</taxon>
        <taxon>Craniata</taxon>
        <taxon>Vertebrata</taxon>
        <taxon>Euteleostomi</taxon>
        <taxon>Actinopterygii</taxon>
        <taxon>Neopterygii</taxon>
        <taxon>Teleostei</taxon>
        <taxon>Protacanthopterygii</taxon>
        <taxon>Salmoniformes</taxon>
        <taxon>Salmonidae</taxon>
        <taxon>Salmoninae</taxon>
        <taxon>Oncorhynchus</taxon>
    </lineage>
</organism>
<dbReference type="AlphaFoldDB" id="A0A8C7TD26"/>
<dbReference type="GO" id="GO:0005737">
    <property type="term" value="C:cytoplasm"/>
    <property type="evidence" value="ECO:0007669"/>
    <property type="project" value="UniProtKB-SubCell"/>
</dbReference>
<keyword evidence="2" id="KW-0963">Cytoplasm</keyword>
<evidence type="ECO:0000256" key="1">
    <source>
        <dbReference type="ARBA" id="ARBA00004496"/>
    </source>
</evidence>
<dbReference type="InterPro" id="IPR004020">
    <property type="entry name" value="DAPIN"/>
</dbReference>
<evidence type="ECO:0000256" key="2">
    <source>
        <dbReference type="ARBA" id="ARBA00022490"/>
    </source>
</evidence>
<reference evidence="6" key="1">
    <citation type="submission" date="2020-07" db="EMBL/GenBank/DDBJ databases">
        <title>A long reads based de novo assembly of the rainbow trout Arlee double haploid line genome.</title>
        <authorList>
            <person name="Gao G."/>
            <person name="Palti Y."/>
        </authorList>
    </citation>
    <scope>NUCLEOTIDE SEQUENCE [LARGE SCALE GENOMIC DNA]</scope>
</reference>
<feature type="domain" description="Pyrin" evidence="5">
    <location>
        <begin position="106"/>
        <end position="195"/>
    </location>
</feature>
<name>A0A8C7TD26_ONCMY</name>
<accession>A0A8C7TD26</accession>
<dbReference type="InterPro" id="IPR011029">
    <property type="entry name" value="DEATH-like_dom_sf"/>
</dbReference>
<dbReference type="PANTHER" id="PTHR45690">
    <property type="entry name" value="NACHT, LRR AND PYD DOMAINS-CONTAINING PROTEIN 12"/>
    <property type="match status" value="1"/>
</dbReference>
<evidence type="ECO:0000259" key="5">
    <source>
        <dbReference type="PROSITE" id="PS50824"/>
    </source>
</evidence>